<evidence type="ECO:0000313" key="2">
    <source>
        <dbReference type="EMBL" id="QHU32800.1"/>
    </source>
</evidence>
<keyword evidence="1" id="KW-0812">Transmembrane</keyword>
<proteinExistence type="predicted"/>
<keyword evidence="1" id="KW-1133">Transmembrane helix</keyword>
<sequence length="469" mass="54059">MSSTFDITKNIDTTNKKLIYDYYPIILNTDDYTYYTNEPKYLKINSVFKPNAPNLLYPDTMNSYNGSKIYITDLIHDNIAQIQSQNVIGELIIEHAPITGSGKYYTCFLLESNPNIKFTDSNSVDELINKISKKENNISFALNTSIPSQNNCIVYDINTSDKVFVFTNMIYVNNASYKYITEKITGTPASWFSKFPTNQKYIVLPKNNITQQGEDEIYIDCTPTGESAETIATYNVPIQSEYTRDASKLDFMKTLINVMMFFIFILLTYFTVPFFYKTVVVDNIYKLISGDFHVLNRRNVAVDVFISIVAVVLFFTMLGYGMNKNFEFVMYAVYFFVFFGLSASVVGYNREIGFFKDKYRDEYKKFAEDPANKDKPEILKFIDILKELGQYIIEVVQFDVFGKGETKPIIAMFATFILFLIIILPIWLTKKISKTVFIFLMWFIPVFIILPGVSIISITMIPNSDKPKS</sequence>
<accession>A0A6C0LR17</accession>
<feature type="transmembrane region" description="Helical" evidence="1">
    <location>
        <begin position="409"/>
        <end position="429"/>
    </location>
</feature>
<feature type="transmembrane region" description="Helical" evidence="1">
    <location>
        <begin position="300"/>
        <end position="321"/>
    </location>
</feature>
<organism evidence="2">
    <name type="scientific">viral metagenome</name>
    <dbReference type="NCBI Taxonomy" id="1070528"/>
    <lineage>
        <taxon>unclassified sequences</taxon>
        <taxon>metagenomes</taxon>
        <taxon>organismal metagenomes</taxon>
    </lineage>
</organism>
<feature type="transmembrane region" description="Helical" evidence="1">
    <location>
        <begin position="328"/>
        <end position="348"/>
    </location>
</feature>
<feature type="transmembrane region" description="Helical" evidence="1">
    <location>
        <begin position="254"/>
        <end position="276"/>
    </location>
</feature>
<keyword evidence="1" id="KW-0472">Membrane</keyword>
<protein>
    <submittedName>
        <fullName evidence="2">Uncharacterized protein</fullName>
    </submittedName>
</protein>
<dbReference type="AlphaFoldDB" id="A0A6C0LR17"/>
<reference evidence="2" key="1">
    <citation type="journal article" date="2020" name="Nature">
        <title>Giant virus diversity and host interactions through global metagenomics.</title>
        <authorList>
            <person name="Schulz F."/>
            <person name="Roux S."/>
            <person name="Paez-Espino D."/>
            <person name="Jungbluth S."/>
            <person name="Walsh D.A."/>
            <person name="Denef V.J."/>
            <person name="McMahon K.D."/>
            <person name="Konstantinidis K.T."/>
            <person name="Eloe-Fadrosh E.A."/>
            <person name="Kyrpides N.C."/>
            <person name="Woyke T."/>
        </authorList>
    </citation>
    <scope>NUCLEOTIDE SEQUENCE</scope>
    <source>
        <strain evidence="2">GVMAG-M-3300027969-2</strain>
    </source>
</reference>
<evidence type="ECO:0000256" key="1">
    <source>
        <dbReference type="SAM" id="Phobius"/>
    </source>
</evidence>
<feature type="transmembrane region" description="Helical" evidence="1">
    <location>
        <begin position="436"/>
        <end position="461"/>
    </location>
</feature>
<name>A0A6C0LR17_9ZZZZ</name>
<dbReference type="EMBL" id="MN740541">
    <property type="protein sequence ID" value="QHU32800.1"/>
    <property type="molecule type" value="Genomic_DNA"/>
</dbReference>